<gene>
    <name evidence="4" type="ORF">H9761_04170</name>
</gene>
<evidence type="ECO:0000256" key="2">
    <source>
        <dbReference type="SAM" id="MobiDB-lite"/>
    </source>
</evidence>
<dbReference type="PANTHER" id="PTHR43649:SF33">
    <property type="entry name" value="POLYGALACTURONAN_RHAMNOGALACTURONAN-BINDING PROTEIN YTCQ"/>
    <property type="match status" value="1"/>
</dbReference>
<reference evidence="4" key="1">
    <citation type="journal article" date="2021" name="PeerJ">
        <title>Extensive microbial diversity within the chicken gut microbiome revealed by metagenomics and culture.</title>
        <authorList>
            <person name="Gilroy R."/>
            <person name="Ravi A."/>
            <person name="Getino M."/>
            <person name="Pursley I."/>
            <person name="Horton D.L."/>
            <person name="Alikhan N.F."/>
            <person name="Baker D."/>
            <person name="Gharbi K."/>
            <person name="Hall N."/>
            <person name="Watson M."/>
            <person name="Adriaenssens E.M."/>
            <person name="Foster-Nyarko E."/>
            <person name="Jarju S."/>
            <person name="Secka A."/>
            <person name="Antonio M."/>
            <person name="Oren A."/>
            <person name="Chaudhuri R.R."/>
            <person name="La Ragione R."/>
            <person name="Hildebrand F."/>
            <person name="Pallen M.J."/>
        </authorList>
    </citation>
    <scope>NUCLEOTIDE SEQUENCE</scope>
    <source>
        <strain evidence="4">USAMLcec2-132</strain>
    </source>
</reference>
<feature type="chain" id="PRO_5038778181" evidence="3">
    <location>
        <begin position="20"/>
        <end position="525"/>
    </location>
</feature>
<dbReference type="Proteomes" id="UP000823891">
    <property type="component" value="Unassembled WGS sequence"/>
</dbReference>
<evidence type="ECO:0000256" key="3">
    <source>
        <dbReference type="SAM" id="SignalP"/>
    </source>
</evidence>
<evidence type="ECO:0000256" key="1">
    <source>
        <dbReference type="ARBA" id="ARBA00022729"/>
    </source>
</evidence>
<comment type="caution">
    <text evidence="4">The sequence shown here is derived from an EMBL/GenBank/DDBJ whole genome shotgun (WGS) entry which is preliminary data.</text>
</comment>
<evidence type="ECO:0000313" key="5">
    <source>
        <dbReference type="Proteomes" id="UP000823891"/>
    </source>
</evidence>
<evidence type="ECO:0000313" key="4">
    <source>
        <dbReference type="EMBL" id="HJC22884.1"/>
    </source>
</evidence>
<accession>A0A9D2NED0</accession>
<proteinExistence type="predicted"/>
<name>A0A9D2NED0_9FIRM</name>
<dbReference type="Gene3D" id="3.40.190.10">
    <property type="entry name" value="Periplasmic binding protein-like II"/>
    <property type="match status" value="2"/>
</dbReference>
<dbReference type="InterPro" id="IPR050490">
    <property type="entry name" value="Bact_solute-bd_prot1"/>
</dbReference>
<reference evidence="4" key="2">
    <citation type="submission" date="2021-04" db="EMBL/GenBank/DDBJ databases">
        <authorList>
            <person name="Gilroy R."/>
        </authorList>
    </citation>
    <scope>NUCLEOTIDE SEQUENCE</scope>
    <source>
        <strain evidence="4">USAMLcec2-132</strain>
    </source>
</reference>
<dbReference type="SUPFAM" id="SSF53850">
    <property type="entry name" value="Periplasmic binding protein-like II"/>
    <property type="match status" value="1"/>
</dbReference>
<protein>
    <submittedName>
        <fullName evidence="4">Extracellular solute-binding protein</fullName>
    </submittedName>
</protein>
<dbReference type="AlphaFoldDB" id="A0A9D2NED0"/>
<keyword evidence="1 3" id="KW-0732">Signal</keyword>
<feature type="region of interest" description="Disordered" evidence="2">
    <location>
        <begin position="32"/>
        <end position="56"/>
    </location>
</feature>
<dbReference type="EMBL" id="DWWS01000018">
    <property type="protein sequence ID" value="HJC22884.1"/>
    <property type="molecule type" value="Genomic_DNA"/>
</dbReference>
<dbReference type="PROSITE" id="PS51257">
    <property type="entry name" value="PROKAR_LIPOPROTEIN"/>
    <property type="match status" value="1"/>
</dbReference>
<feature type="signal peptide" evidence="3">
    <location>
        <begin position="1"/>
        <end position="19"/>
    </location>
</feature>
<feature type="compositionally biased region" description="Low complexity" evidence="2">
    <location>
        <begin position="32"/>
        <end position="55"/>
    </location>
</feature>
<sequence>MKKKKIMALLLAASMTAAAMLAGCSGSEQSADTAAGAESAGEAASTQETEAASDTDNTLLVAIQSKTNISDYEDNYMTKTLEEMTGIDIEFVMLPAASDELQTKVSLMVTAQEDLPDVLITDSLSEQTVFEYGRNGIFLPVNDYVSDPEKMPNYNSIPEEERQKIATILTLSDGNMYSFAKYDAETWNTTSNRLFINRAWLDKLGLDVPTTTDELKEVLIAFRDQDPNGNGIQDEIPLYGATAVGYGGNVTIGLMNSFTYYDGPLGLDESGENVIAACTTEGFKKGLLYMNDLYNEGLLSPSIFTDDSTQFKATLNQEPGVVGFVSSGSLSNWPDAATNPNFLEMEMIAPMTGPDGVCWSPYQASFGFNSHSAMYIFNGTEKADLAVKLADAFYDPDMSTIARYGEKDVDWTNDPEILEGKTNDYVSAGLYDSVKVALINDVWSETSTNKFWGNVQPRYFSTEDNDRVAQVGEYSADDPANLYGENLQLYGGKHPEHYLPNILHYTEEEMTAIQGPMTDIPTYVS</sequence>
<dbReference type="PANTHER" id="PTHR43649">
    <property type="entry name" value="ARABINOSE-BINDING PROTEIN-RELATED"/>
    <property type="match status" value="1"/>
</dbReference>
<organism evidence="4 5">
    <name type="scientific">Candidatus Eisenbergiella merdavium</name>
    <dbReference type="NCBI Taxonomy" id="2838551"/>
    <lineage>
        <taxon>Bacteria</taxon>
        <taxon>Bacillati</taxon>
        <taxon>Bacillota</taxon>
        <taxon>Clostridia</taxon>
        <taxon>Lachnospirales</taxon>
        <taxon>Lachnospiraceae</taxon>
        <taxon>Eisenbergiella</taxon>
    </lineage>
</organism>